<protein>
    <submittedName>
        <fullName evidence="6">Multidrug resistance protein MdtF</fullName>
    </submittedName>
</protein>
<dbReference type="Gene3D" id="1.10.287.470">
    <property type="entry name" value="Helix hairpin bin"/>
    <property type="match status" value="1"/>
</dbReference>
<dbReference type="Gene3D" id="2.40.30.170">
    <property type="match status" value="1"/>
</dbReference>
<dbReference type="SUPFAM" id="SSF111369">
    <property type="entry name" value="HlyD-like secretion proteins"/>
    <property type="match status" value="1"/>
</dbReference>
<dbReference type="PANTHER" id="PTHR32063:SF14">
    <property type="entry name" value="BLL4319 PROTEIN"/>
    <property type="match status" value="1"/>
</dbReference>
<feature type="transmembrane region" description="Helical" evidence="3">
    <location>
        <begin position="6"/>
        <end position="25"/>
    </location>
</feature>
<dbReference type="Proteomes" id="UP000461670">
    <property type="component" value="Unassembled WGS sequence"/>
</dbReference>
<keyword evidence="3" id="KW-1133">Transmembrane helix</keyword>
<feature type="transmembrane region" description="Helical" evidence="3">
    <location>
        <begin position="800"/>
        <end position="821"/>
    </location>
</feature>
<organism evidence="6 7">
    <name type="scientific">Paracidovorax wautersii</name>
    <dbReference type="NCBI Taxonomy" id="1177982"/>
    <lineage>
        <taxon>Bacteria</taxon>
        <taxon>Pseudomonadati</taxon>
        <taxon>Pseudomonadota</taxon>
        <taxon>Betaproteobacteria</taxon>
        <taxon>Burkholderiales</taxon>
        <taxon>Comamonadaceae</taxon>
        <taxon>Paracidovorax</taxon>
    </lineage>
</organism>
<dbReference type="InterPro" id="IPR058625">
    <property type="entry name" value="MdtA-like_BSH"/>
</dbReference>
<dbReference type="Gene3D" id="3.30.70.1430">
    <property type="entry name" value="Multidrug efflux transporter AcrB pore domain"/>
    <property type="match status" value="1"/>
</dbReference>
<feature type="region of interest" description="Disordered" evidence="2">
    <location>
        <begin position="413"/>
        <end position="437"/>
    </location>
</feature>
<dbReference type="InterPro" id="IPR058792">
    <property type="entry name" value="Beta-barrel_RND_2"/>
</dbReference>
<evidence type="ECO:0000259" key="4">
    <source>
        <dbReference type="Pfam" id="PF25917"/>
    </source>
</evidence>
<dbReference type="InterPro" id="IPR027463">
    <property type="entry name" value="AcrB_DN_DC_subdom"/>
</dbReference>
<evidence type="ECO:0000259" key="5">
    <source>
        <dbReference type="Pfam" id="PF25954"/>
    </source>
</evidence>
<dbReference type="InterPro" id="IPR006143">
    <property type="entry name" value="RND_pump_MFP"/>
</dbReference>
<name>A0A7V8FMW3_9BURK</name>
<dbReference type="FunFam" id="2.40.30.170:FF:000010">
    <property type="entry name" value="Efflux RND transporter periplasmic adaptor subunit"/>
    <property type="match status" value="1"/>
</dbReference>
<dbReference type="SUPFAM" id="SSF82714">
    <property type="entry name" value="Multidrug efflux transporter AcrB TolC docking domain, DN and DC subdomains"/>
    <property type="match status" value="1"/>
</dbReference>
<dbReference type="AlphaFoldDB" id="A0A7V8FMW3"/>
<dbReference type="Gene3D" id="2.40.50.100">
    <property type="match status" value="1"/>
</dbReference>
<feature type="region of interest" description="Disordered" evidence="2">
    <location>
        <begin position="914"/>
        <end position="959"/>
    </location>
</feature>
<dbReference type="Gene3D" id="3.30.70.1320">
    <property type="entry name" value="Multidrug efflux transporter AcrB pore domain like"/>
    <property type="match status" value="1"/>
</dbReference>
<comment type="similarity">
    <text evidence="1">Belongs to the membrane fusion protein (MFP) (TC 8.A.1) family.</text>
</comment>
<dbReference type="PRINTS" id="PR00702">
    <property type="entry name" value="ACRIFLAVINRP"/>
</dbReference>
<accession>A0A7V8FMW3</accession>
<feature type="compositionally biased region" description="Basic residues" evidence="2">
    <location>
        <begin position="935"/>
        <end position="953"/>
    </location>
</feature>
<dbReference type="GO" id="GO:0005886">
    <property type="term" value="C:plasma membrane"/>
    <property type="evidence" value="ECO:0007669"/>
    <property type="project" value="TreeGrafter"/>
</dbReference>
<gene>
    <name evidence="6" type="primary">mdtF</name>
    <name evidence="6" type="ORF">GAK30_02496</name>
</gene>
<reference evidence="7" key="1">
    <citation type="journal article" date="2020" name="MBio">
        <title>Horizontal gene transfer to a defensive symbiont with a reduced genome amongst a multipartite beetle microbiome.</title>
        <authorList>
            <person name="Waterworth S.C."/>
            <person name="Florez L.V."/>
            <person name="Rees E.R."/>
            <person name="Hertweck C."/>
            <person name="Kaltenpoth M."/>
            <person name="Kwan J.C."/>
        </authorList>
    </citation>
    <scope>NUCLEOTIDE SEQUENCE [LARGE SCALE GENOMIC DNA]</scope>
</reference>
<evidence type="ECO:0000256" key="3">
    <source>
        <dbReference type="SAM" id="Phobius"/>
    </source>
</evidence>
<feature type="domain" description="Multidrug resistance protein MdtA-like barrel-sandwich hybrid" evidence="4">
    <location>
        <begin position="80"/>
        <end position="202"/>
    </location>
</feature>
<feature type="domain" description="CusB-like beta-barrel" evidence="5">
    <location>
        <begin position="214"/>
        <end position="283"/>
    </location>
</feature>
<sequence>MALRALHLTIAVVGIAAASALAYWWQHERLPAKGVAPAASAGSPGAGRVSQAVPVEAGRVSVMRMMDEAQAVGTLRSRQTVTVRPEVNGRITQLNFRDGAPVKRGQVLVQFDNQLELAQLRQAEAQLAIARTNHQRNQDLAARSFISASAVDQSAASLQVAQAQHALAQATVARLRILAPFDGITGIANVSVGDYLSAGQSIVNLEDMAVMFVDYRLPERYQTRLQPGQIARVGFDALPGETFEARVLAVDPRIDAEGRSLYVRGCIDNARARLRPGMFARVSAVFDVRDDVIVVPEEAVALQGDKAHVFRIVTLADGRAVAERLEVRLGARRQGRVEIVNGSLQAGEAIVLAGQQRLGAGNTPVSVSNSGALSPLDGSAAAALAPALQPARAVVVADRAPTVRRLGRRLGRRPARLSSAPPPRWPCRRRAAPASDGGGPAMKLAEISIRRPVFATVLSLLVLLIGIVSYFSLPVREYPRIDEPIVTVSVTYTGASAEVMETQVSKVLKDSIAGIDGVDILTSISRAERSQITARFRLDKNPDSAAADVRDRTSRVRGRLPDDIDDPIISKVEADAWPIIWLTFSSDRMSRLVLSDVVNRIAKPRLQTATGVAEVNLYGERQYAMRIWLDAERLAAFQLTTADVEAAIRANNLELPAGRIESSQREFGVTAQTNLVTPEQFANIVIRTVNGFPVRMRDVARVEEGALDERSTARINGRDAVMVGITRQATANPLDLSRAVRAMLPQVEQDLGGGVSIQVANDSSIFIERSIHNVYRTIAEAVVLVTLVIFVFLRTLRASIIPIVTIPVSLVGTFALMSLAGFSINTLTLLALVLAIGLVVDDAIVVLENIYRHIEEGMAPFQAALRGSREVGFAIVAMTLTLAAARGRGLAAHAAVAAALAGGGGHAGGGHCHRAGLPTPAPGTGAGGRPGRDQRAHHRARRRHAGLHQPLHRPGREAG</sequence>
<feature type="transmembrane region" description="Helical" evidence="3">
    <location>
        <begin position="827"/>
        <end position="847"/>
    </location>
</feature>
<dbReference type="Gene3D" id="2.40.420.20">
    <property type="match status" value="1"/>
</dbReference>
<dbReference type="SUPFAM" id="SSF82693">
    <property type="entry name" value="Multidrug efflux transporter AcrB pore domain, PN1, PN2, PC1 and PC2 subdomains"/>
    <property type="match status" value="2"/>
</dbReference>
<dbReference type="NCBIfam" id="TIGR01730">
    <property type="entry name" value="RND_mfp"/>
    <property type="match status" value="1"/>
</dbReference>
<dbReference type="PANTHER" id="PTHR32063">
    <property type="match status" value="1"/>
</dbReference>
<keyword evidence="3" id="KW-0812">Transmembrane</keyword>
<feature type="transmembrane region" description="Helical" evidence="3">
    <location>
        <begin position="452"/>
        <end position="473"/>
    </location>
</feature>
<dbReference type="InterPro" id="IPR001036">
    <property type="entry name" value="Acrflvin-R"/>
</dbReference>
<dbReference type="SUPFAM" id="SSF82866">
    <property type="entry name" value="Multidrug efflux transporter AcrB transmembrane domain"/>
    <property type="match status" value="1"/>
</dbReference>
<dbReference type="Gene3D" id="3.30.2090.10">
    <property type="entry name" value="Multidrug efflux transporter AcrB TolC docking domain, DN and DC subdomains"/>
    <property type="match status" value="1"/>
</dbReference>
<dbReference type="Pfam" id="PF25954">
    <property type="entry name" value="Beta-barrel_RND_2"/>
    <property type="match status" value="1"/>
</dbReference>
<evidence type="ECO:0000256" key="1">
    <source>
        <dbReference type="ARBA" id="ARBA00009477"/>
    </source>
</evidence>
<dbReference type="Gene3D" id="1.20.1640.10">
    <property type="entry name" value="Multidrug efflux transporter AcrB transmembrane domain"/>
    <property type="match status" value="1"/>
</dbReference>
<dbReference type="Pfam" id="PF25917">
    <property type="entry name" value="BSH_RND"/>
    <property type="match status" value="1"/>
</dbReference>
<proteinExistence type="inferred from homology"/>
<evidence type="ECO:0000256" key="2">
    <source>
        <dbReference type="SAM" id="MobiDB-lite"/>
    </source>
</evidence>
<evidence type="ECO:0000313" key="6">
    <source>
        <dbReference type="EMBL" id="KAF1020454.1"/>
    </source>
</evidence>
<feature type="transmembrane region" description="Helical" evidence="3">
    <location>
        <begin position="774"/>
        <end position="793"/>
    </location>
</feature>
<dbReference type="GO" id="GO:0042910">
    <property type="term" value="F:xenobiotic transmembrane transporter activity"/>
    <property type="evidence" value="ECO:0007669"/>
    <property type="project" value="TreeGrafter"/>
</dbReference>
<dbReference type="EMBL" id="WNDQ01000035">
    <property type="protein sequence ID" value="KAF1020454.1"/>
    <property type="molecule type" value="Genomic_DNA"/>
</dbReference>
<keyword evidence="3" id="KW-0472">Membrane</keyword>
<dbReference type="Pfam" id="PF00873">
    <property type="entry name" value="ACR_tran"/>
    <property type="match status" value="1"/>
</dbReference>
<comment type="caution">
    <text evidence="6">The sequence shown here is derived from an EMBL/GenBank/DDBJ whole genome shotgun (WGS) entry which is preliminary data.</text>
</comment>
<evidence type="ECO:0000313" key="7">
    <source>
        <dbReference type="Proteomes" id="UP000461670"/>
    </source>
</evidence>